<dbReference type="EMBL" id="QSND01000002">
    <property type="protein sequence ID" value="KAA6450390.1"/>
    <property type="molecule type" value="Genomic_DNA"/>
</dbReference>
<dbReference type="RefSeq" id="WP_148956378.1">
    <property type="nucleotide sequence ID" value="NZ_QSND01000002.1"/>
</dbReference>
<gene>
    <name evidence="3" type="ORF">DX927_05790</name>
</gene>
<organism evidence="3 4">
    <name type="scientific">Bacillus swezeyi</name>
    <dbReference type="NCBI Taxonomy" id="1925020"/>
    <lineage>
        <taxon>Bacteria</taxon>
        <taxon>Bacillati</taxon>
        <taxon>Bacillota</taxon>
        <taxon>Bacilli</taxon>
        <taxon>Bacillales</taxon>
        <taxon>Bacillaceae</taxon>
        <taxon>Bacillus</taxon>
    </lineage>
</organism>
<feature type="signal peptide" evidence="2">
    <location>
        <begin position="1"/>
        <end position="22"/>
    </location>
</feature>
<evidence type="ECO:0000256" key="1">
    <source>
        <dbReference type="ARBA" id="ARBA00022729"/>
    </source>
</evidence>
<evidence type="ECO:0000313" key="3">
    <source>
        <dbReference type="EMBL" id="KAA6450390.1"/>
    </source>
</evidence>
<sequence>MKKRSIVCIVNLILLLSLVACNNTPSNSNHDNSSDKKSETAELGSIKNPFKFNDHQVIIDSVRGDNGKKYEAEVSITVEDVVRGEKAYEILEEENSTNPKAEDGYEWALVKLKVGLDKIENEKYPITIAQAFSFDFVSKDGQIYNTDKPVIPNELQGDIYVGTSKEGYIVQQVKQGDDFLIGYKSLYEPGEMYFKTK</sequence>
<feature type="chain" id="PRO_5038686457" description="DUF4352 domain-containing protein" evidence="2">
    <location>
        <begin position="23"/>
        <end position="197"/>
    </location>
</feature>
<proteinExistence type="predicted"/>
<dbReference type="InterPro" id="IPR029050">
    <property type="entry name" value="Immunoprotect_excell_Ig-like"/>
</dbReference>
<evidence type="ECO:0008006" key="5">
    <source>
        <dbReference type="Google" id="ProtNLM"/>
    </source>
</evidence>
<dbReference type="Proteomes" id="UP000324326">
    <property type="component" value="Unassembled WGS sequence"/>
</dbReference>
<evidence type="ECO:0000313" key="4">
    <source>
        <dbReference type="Proteomes" id="UP000324326"/>
    </source>
</evidence>
<comment type="caution">
    <text evidence="3">The sequence shown here is derived from an EMBL/GenBank/DDBJ whole genome shotgun (WGS) entry which is preliminary data.</text>
</comment>
<evidence type="ECO:0000256" key="2">
    <source>
        <dbReference type="SAM" id="SignalP"/>
    </source>
</evidence>
<protein>
    <recommendedName>
        <fullName evidence="5">DUF4352 domain-containing protein</fullName>
    </recommendedName>
</protein>
<dbReference type="AlphaFoldDB" id="A0A5M8RSP8"/>
<reference evidence="3 4" key="1">
    <citation type="submission" date="2018-08" db="EMBL/GenBank/DDBJ databases">
        <title>Bacillus phenotypic plasticity.</title>
        <authorList>
            <person name="Hurtado E."/>
        </authorList>
    </citation>
    <scope>NUCLEOTIDE SEQUENCE [LARGE SCALE GENOMIC DNA]</scope>
    <source>
        <strain evidence="3 4">427</strain>
    </source>
</reference>
<dbReference type="Gene3D" id="2.60.40.1240">
    <property type="match status" value="1"/>
</dbReference>
<dbReference type="PROSITE" id="PS51257">
    <property type="entry name" value="PROKAR_LIPOPROTEIN"/>
    <property type="match status" value="1"/>
</dbReference>
<dbReference type="STRING" id="1925020.BTA30_17145"/>
<accession>A0A5M8RSP8</accession>
<name>A0A5M8RSP8_9BACI</name>
<keyword evidence="1 2" id="KW-0732">Signal</keyword>